<dbReference type="GO" id="GO:0008168">
    <property type="term" value="F:methyltransferase activity"/>
    <property type="evidence" value="ECO:0007669"/>
    <property type="project" value="UniProtKB-KW"/>
</dbReference>
<dbReference type="InterPro" id="IPR029063">
    <property type="entry name" value="SAM-dependent_MTases_sf"/>
</dbReference>
<feature type="domain" description="Methyltransferase" evidence="4">
    <location>
        <begin position="23"/>
        <end position="134"/>
    </location>
</feature>
<evidence type="ECO:0000313" key="5">
    <source>
        <dbReference type="EMBL" id="RQH40940.1"/>
    </source>
</evidence>
<protein>
    <submittedName>
        <fullName evidence="5">Class I SAM-dependent methyltransferase</fullName>
    </submittedName>
</protein>
<comment type="caution">
    <text evidence="5">The sequence shown here is derived from an EMBL/GenBank/DDBJ whole genome shotgun (WGS) entry which is preliminary data.</text>
</comment>
<keyword evidence="6" id="KW-1185">Reference proteome</keyword>
<keyword evidence="2 5" id="KW-0808">Transferase</keyword>
<dbReference type="InterPro" id="IPR025714">
    <property type="entry name" value="Methyltranfer_dom"/>
</dbReference>
<accession>A0A3N6PT77</accession>
<evidence type="ECO:0000256" key="3">
    <source>
        <dbReference type="ARBA" id="ARBA00022691"/>
    </source>
</evidence>
<dbReference type="CDD" id="cd02440">
    <property type="entry name" value="AdoMet_MTases"/>
    <property type="match status" value="1"/>
</dbReference>
<keyword evidence="3" id="KW-0949">S-adenosyl-L-methionine</keyword>
<dbReference type="OrthoDB" id="9772751at2"/>
<organism evidence="5 6">
    <name type="scientific">Okeania hirsuta</name>
    <dbReference type="NCBI Taxonomy" id="1458930"/>
    <lineage>
        <taxon>Bacteria</taxon>
        <taxon>Bacillati</taxon>
        <taxon>Cyanobacteriota</taxon>
        <taxon>Cyanophyceae</taxon>
        <taxon>Oscillatoriophycideae</taxon>
        <taxon>Oscillatoriales</taxon>
        <taxon>Microcoleaceae</taxon>
        <taxon>Okeania</taxon>
    </lineage>
</organism>
<proteinExistence type="predicted"/>
<dbReference type="Pfam" id="PF13847">
    <property type="entry name" value="Methyltransf_31"/>
    <property type="match status" value="1"/>
</dbReference>
<dbReference type="AlphaFoldDB" id="A0A3N6PT77"/>
<reference evidence="5 6" key="1">
    <citation type="journal article" date="2018" name="ACS Chem. Biol.">
        <title>Ketoreductase domain dysfunction expands chemodiversity: malyngamide biosynthesis in the cyanobacterium Okeania hirsuta.</title>
        <authorList>
            <person name="Moss N.A."/>
            <person name="Leao T."/>
            <person name="Rankin M."/>
            <person name="McCullough T.M."/>
            <person name="Qu P."/>
            <person name="Korobeynikov A."/>
            <person name="Smith J.L."/>
            <person name="Gerwick L."/>
            <person name="Gerwick W.H."/>
        </authorList>
    </citation>
    <scope>NUCLEOTIDE SEQUENCE [LARGE SCALE GENOMIC DNA]</scope>
    <source>
        <strain evidence="5 6">PAB10Feb10-1</strain>
    </source>
</reference>
<evidence type="ECO:0000313" key="6">
    <source>
        <dbReference type="Proteomes" id="UP000269154"/>
    </source>
</evidence>
<dbReference type="PANTHER" id="PTHR43464">
    <property type="entry name" value="METHYLTRANSFERASE"/>
    <property type="match status" value="1"/>
</dbReference>
<dbReference type="PANTHER" id="PTHR43464:SF19">
    <property type="entry name" value="UBIQUINONE BIOSYNTHESIS O-METHYLTRANSFERASE, MITOCHONDRIAL"/>
    <property type="match status" value="1"/>
</dbReference>
<dbReference type="Gene3D" id="3.40.50.150">
    <property type="entry name" value="Vaccinia Virus protein VP39"/>
    <property type="match status" value="1"/>
</dbReference>
<dbReference type="RefSeq" id="WP_124145846.1">
    <property type="nucleotide sequence ID" value="NZ_CAWOKI010000123.1"/>
</dbReference>
<evidence type="ECO:0000259" key="4">
    <source>
        <dbReference type="Pfam" id="PF13847"/>
    </source>
</evidence>
<evidence type="ECO:0000256" key="1">
    <source>
        <dbReference type="ARBA" id="ARBA00022603"/>
    </source>
</evidence>
<dbReference type="Proteomes" id="UP000269154">
    <property type="component" value="Unassembled WGS sequence"/>
</dbReference>
<gene>
    <name evidence="5" type="ORF">D5R40_15395</name>
</gene>
<name>A0A3N6PT77_9CYAN</name>
<evidence type="ECO:0000256" key="2">
    <source>
        <dbReference type="ARBA" id="ARBA00022679"/>
    </source>
</evidence>
<sequence length="176" mass="19521">MFEGGTYAAKKCCQLLHQYIGNSSNLAILDLGCGTGDQGRILREMGVKGFFYGIDMSPGMLESAKSKGLYKELKQSILPEIPYADNTFDIVISAGTLCSPGNAPSESLPEIIRVTKSAGLLCFSYRQHWFENQESGWKKIHEEMLEAGLMKQLCCEVDNYIPTQNISGLYFVCHKC</sequence>
<dbReference type="SUPFAM" id="SSF53335">
    <property type="entry name" value="S-adenosyl-L-methionine-dependent methyltransferases"/>
    <property type="match status" value="1"/>
</dbReference>
<keyword evidence="1 5" id="KW-0489">Methyltransferase</keyword>
<dbReference type="EMBL" id="RCBY01000080">
    <property type="protein sequence ID" value="RQH40940.1"/>
    <property type="molecule type" value="Genomic_DNA"/>
</dbReference>
<dbReference type="GO" id="GO:0032259">
    <property type="term" value="P:methylation"/>
    <property type="evidence" value="ECO:0007669"/>
    <property type="project" value="UniProtKB-KW"/>
</dbReference>